<evidence type="ECO:0000313" key="3">
    <source>
        <dbReference type="Proteomes" id="UP000256345"/>
    </source>
</evidence>
<dbReference type="EMBL" id="QUMU01000009">
    <property type="protein sequence ID" value="REG27728.1"/>
    <property type="molecule type" value="Genomic_DNA"/>
</dbReference>
<proteinExistence type="predicted"/>
<gene>
    <name evidence="2" type="ORF">ATI61_10963</name>
</gene>
<comment type="caution">
    <text evidence="2">The sequence shown here is derived from an EMBL/GenBank/DDBJ whole genome shotgun (WGS) entry which is preliminary data.</text>
</comment>
<name>A0ABX9JV53_9BACT</name>
<protein>
    <submittedName>
        <fullName evidence="2">Uncharacterized protein</fullName>
    </submittedName>
</protein>
<organism evidence="2 3">
    <name type="scientific">Archangium gephyra</name>
    <dbReference type="NCBI Taxonomy" id="48"/>
    <lineage>
        <taxon>Bacteria</taxon>
        <taxon>Pseudomonadati</taxon>
        <taxon>Myxococcota</taxon>
        <taxon>Myxococcia</taxon>
        <taxon>Myxococcales</taxon>
        <taxon>Cystobacterineae</taxon>
        <taxon>Archangiaceae</taxon>
        <taxon>Archangium</taxon>
    </lineage>
</organism>
<keyword evidence="3" id="KW-1185">Reference proteome</keyword>
<accession>A0ABX9JV53</accession>
<feature type="region of interest" description="Disordered" evidence="1">
    <location>
        <begin position="98"/>
        <end position="141"/>
    </location>
</feature>
<evidence type="ECO:0000256" key="1">
    <source>
        <dbReference type="SAM" id="MobiDB-lite"/>
    </source>
</evidence>
<reference evidence="2 3" key="1">
    <citation type="submission" date="2018-08" db="EMBL/GenBank/DDBJ databases">
        <title>Genomic Encyclopedia of Archaeal and Bacterial Type Strains, Phase II (KMG-II): from individual species to whole genera.</title>
        <authorList>
            <person name="Goeker M."/>
        </authorList>
    </citation>
    <scope>NUCLEOTIDE SEQUENCE [LARGE SCALE GENOMIC DNA]</scope>
    <source>
        <strain evidence="2 3">DSM 2261</strain>
    </source>
</reference>
<sequence>MAEVRARDVGHRVPTGDPFRRLRLRLCREPACASPIATRFLMRRFEIRGDGWTLGEDTTVPVETASTPPVRRLEFPLTAPLPEVLHWWLAQRRVTAAGALQSNRESPPSVPKRTVPSSTSSAYTRGSASLGSGRTVPLSAS</sequence>
<feature type="compositionally biased region" description="Polar residues" evidence="1">
    <location>
        <begin position="115"/>
        <end position="141"/>
    </location>
</feature>
<evidence type="ECO:0000313" key="2">
    <source>
        <dbReference type="EMBL" id="REG27728.1"/>
    </source>
</evidence>
<dbReference type="Proteomes" id="UP000256345">
    <property type="component" value="Unassembled WGS sequence"/>
</dbReference>